<dbReference type="InterPro" id="IPR039422">
    <property type="entry name" value="MarR/SlyA-like"/>
</dbReference>
<evidence type="ECO:0000259" key="2">
    <source>
        <dbReference type="PROSITE" id="PS50995"/>
    </source>
</evidence>
<sequence length="202" mass="21683">MVRALPPRPPSPRSTHDPSRPDAAVTTTAGSPGDGGGPEPSPTHAERVSALADQVSRQQRALHSFKAQVARGQSEVERAVHVVLYVLADSGPLRVSALAERLGTDPSTTSRQTAELVRRDLLRRLPDPDDGRASLLAVTDAGHDVVATMKQRRHEHLATAVAGFDEDELSRFTALLSRFVDGLEQARTDCLRTPPAPAQENA</sequence>
<feature type="compositionally biased region" description="Pro residues" evidence="1">
    <location>
        <begin position="1"/>
        <end position="12"/>
    </location>
</feature>
<dbReference type="PRINTS" id="PR00598">
    <property type="entry name" value="HTHMARR"/>
</dbReference>
<organism evidence="3 4">
    <name type="scientific">Kineococcus radiotolerans (strain ATCC BAA-149 / DSM 14245 / SRS30216)</name>
    <dbReference type="NCBI Taxonomy" id="266940"/>
    <lineage>
        <taxon>Bacteria</taxon>
        <taxon>Bacillati</taxon>
        <taxon>Actinomycetota</taxon>
        <taxon>Actinomycetes</taxon>
        <taxon>Kineosporiales</taxon>
        <taxon>Kineosporiaceae</taxon>
        <taxon>Kineococcus</taxon>
    </lineage>
</organism>
<dbReference type="InterPro" id="IPR000835">
    <property type="entry name" value="HTH_MarR-typ"/>
</dbReference>
<name>A6WG01_KINRD</name>
<evidence type="ECO:0000313" key="4">
    <source>
        <dbReference type="Proteomes" id="UP000001116"/>
    </source>
</evidence>
<dbReference type="Gene3D" id="1.10.10.10">
    <property type="entry name" value="Winged helix-like DNA-binding domain superfamily/Winged helix DNA-binding domain"/>
    <property type="match status" value="1"/>
</dbReference>
<reference evidence="4" key="1">
    <citation type="journal article" date="2008" name="PLoS ONE">
        <title>Survival in nuclear waste, extreme resistance, and potential applications gleaned from the genome sequence of Kineococcus radiotolerans SRS30216.</title>
        <authorList>
            <person name="Bagwell C.E."/>
            <person name="Bhat S."/>
            <person name="Hawkins G.M."/>
            <person name="Smith B.W."/>
            <person name="Biswas T."/>
            <person name="Hoover T.R."/>
            <person name="Saunders E."/>
            <person name="Han C.S."/>
            <person name="Tsodikov O.V."/>
            <person name="Shimkets L.J."/>
        </authorList>
    </citation>
    <scope>NUCLEOTIDE SEQUENCE [LARGE SCALE GENOMIC DNA]</scope>
    <source>
        <strain evidence="4">ATCC BAA-149 / DSM 14245 / SRS30216</strain>
    </source>
</reference>
<dbReference type="KEGG" id="kra:Krad_4277"/>
<dbReference type="STRING" id="266940.Krad_4277"/>
<dbReference type="AlphaFoldDB" id="A6WG01"/>
<dbReference type="GO" id="GO:0003700">
    <property type="term" value="F:DNA-binding transcription factor activity"/>
    <property type="evidence" value="ECO:0007669"/>
    <property type="project" value="InterPro"/>
</dbReference>
<dbReference type="InterPro" id="IPR036390">
    <property type="entry name" value="WH_DNA-bd_sf"/>
</dbReference>
<accession>A6WG01</accession>
<dbReference type="PANTHER" id="PTHR33164">
    <property type="entry name" value="TRANSCRIPTIONAL REGULATOR, MARR FAMILY"/>
    <property type="match status" value="1"/>
</dbReference>
<dbReference type="Pfam" id="PF01047">
    <property type="entry name" value="MarR"/>
    <property type="match status" value="1"/>
</dbReference>
<dbReference type="eggNOG" id="COG1846">
    <property type="taxonomic scope" value="Bacteria"/>
</dbReference>
<feature type="domain" description="HTH marR-type" evidence="2">
    <location>
        <begin position="45"/>
        <end position="181"/>
    </location>
</feature>
<feature type="region of interest" description="Disordered" evidence="1">
    <location>
        <begin position="1"/>
        <end position="50"/>
    </location>
</feature>
<dbReference type="GO" id="GO:0006950">
    <property type="term" value="P:response to stress"/>
    <property type="evidence" value="ECO:0007669"/>
    <property type="project" value="TreeGrafter"/>
</dbReference>
<protein>
    <submittedName>
        <fullName evidence="3">Transcriptional regulator, MarR family</fullName>
    </submittedName>
</protein>
<dbReference type="Proteomes" id="UP000001116">
    <property type="component" value="Chromosome"/>
</dbReference>
<dbReference type="HOGENOM" id="CLU_083287_15_0_11"/>
<gene>
    <name evidence="3" type="ordered locus">Krad_4277</name>
</gene>
<dbReference type="SUPFAM" id="SSF46785">
    <property type="entry name" value="Winged helix' DNA-binding domain"/>
    <property type="match status" value="1"/>
</dbReference>
<evidence type="ECO:0000256" key="1">
    <source>
        <dbReference type="SAM" id="MobiDB-lite"/>
    </source>
</evidence>
<dbReference type="PROSITE" id="PS50995">
    <property type="entry name" value="HTH_MARR_2"/>
    <property type="match status" value="1"/>
</dbReference>
<dbReference type="PANTHER" id="PTHR33164:SF57">
    <property type="entry name" value="MARR-FAMILY TRANSCRIPTIONAL REGULATOR"/>
    <property type="match status" value="1"/>
</dbReference>
<dbReference type="EMBL" id="CP000750">
    <property type="protein sequence ID" value="ABS05740.1"/>
    <property type="molecule type" value="Genomic_DNA"/>
</dbReference>
<dbReference type="SMART" id="SM00347">
    <property type="entry name" value="HTH_MARR"/>
    <property type="match status" value="1"/>
</dbReference>
<evidence type="ECO:0000313" key="3">
    <source>
        <dbReference type="EMBL" id="ABS05740.1"/>
    </source>
</evidence>
<dbReference type="InterPro" id="IPR036388">
    <property type="entry name" value="WH-like_DNA-bd_sf"/>
</dbReference>
<keyword evidence="4" id="KW-1185">Reference proteome</keyword>
<proteinExistence type="predicted"/>